<keyword evidence="2" id="KW-1185">Reference proteome</keyword>
<sequence>MNFDPKAAVCKNTYLSDFLYKHMMIRYELLLFILLLGWHGVMGQRESTKDFVPYYSGTNDFSTILFAPGTMGPNALPVPEILNGQVGTDLLFRLSTDHYFRDGGGDNGHSLVLNFRFPVVQNFMAFQVHWNMLEHFHTTNEVRDILQLYKDDPGWTTDFGDLILSTNIQLLQGREYWPDIMLVSALKTTTGSIYDGRATDMPAHWHYASLGKQILKRGLFRFRINAMGGFYIWQTNQTDLEQNEGPLWGVEGQFNYRSIELASGLSGYKGWKYYGEDRPALFKSRLVVNNKLFNYFIEYKTGLQHYYYSSINIGLTWHPLSPFKLESR</sequence>
<dbReference type="STRING" id="1409788.NC99_06270"/>
<accession>A0A0L8VDQ2</accession>
<proteinExistence type="predicted"/>
<comment type="caution">
    <text evidence="1">The sequence shown here is derived from an EMBL/GenBank/DDBJ whole genome shotgun (WGS) entry which is preliminary data.</text>
</comment>
<organism evidence="1 2">
    <name type="scientific">Sunxiuqinia dokdonensis</name>
    <dbReference type="NCBI Taxonomy" id="1409788"/>
    <lineage>
        <taxon>Bacteria</taxon>
        <taxon>Pseudomonadati</taxon>
        <taxon>Bacteroidota</taxon>
        <taxon>Bacteroidia</taxon>
        <taxon>Marinilabiliales</taxon>
        <taxon>Prolixibacteraceae</taxon>
        <taxon>Sunxiuqinia</taxon>
    </lineage>
</organism>
<evidence type="ECO:0000313" key="2">
    <source>
        <dbReference type="Proteomes" id="UP000036958"/>
    </source>
</evidence>
<protein>
    <submittedName>
        <fullName evidence="1">Uncharacterized protein</fullName>
    </submittedName>
</protein>
<name>A0A0L8VDQ2_9BACT</name>
<evidence type="ECO:0000313" key="1">
    <source>
        <dbReference type="EMBL" id="KOH46488.1"/>
    </source>
</evidence>
<dbReference type="Proteomes" id="UP000036958">
    <property type="component" value="Unassembled WGS sequence"/>
</dbReference>
<gene>
    <name evidence="1" type="ORF">NC99_06270</name>
</gene>
<dbReference type="AlphaFoldDB" id="A0A0L8VDQ2"/>
<dbReference type="EMBL" id="LGIA01000025">
    <property type="protein sequence ID" value="KOH46488.1"/>
    <property type="molecule type" value="Genomic_DNA"/>
</dbReference>
<reference evidence="2" key="1">
    <citation type="submission" date="2015-07" db="EMBL/GenBank/DDBJ databases">
        <title>Genome sequencing of Sunxiuqinia dokdonensis strain SK.</title>
        <authorList>
            <person name="Ahn S."/>
            <person name="Kim B.-C."/>
        </authorList>
    </citation>
    <scope>NUCLEOTIDE SEQUENCE [LARGE SCALE GENOMIC DNA]</scope>
    <source>
        <strain evidence="2">SK</strain>
    </source>
</reference>